<dbReference type="GO" id="GO:0022857">
    <property type="term" value="F:transmembrane transporter activity"/>
    <property type="evidence" value="ECO:0007669"/>
    <property type="project" value="InterPro"/>
</dbReference>
<dbReference type="InterPro" id="IPR001958">
    <property type="entry name" value="Tet-R_TetA/multi-R_MdtG-like"/>
</dbReference>
<keyword evidence="6 7" id="KW-0472">Membrane</keyword>
<feature type="transmembrane region" description="Helical" evidence="7">
    <location>
        <begin position="169"/>
        <end position="187"/>
    </location>
</feature>
<gene>
    <name evidence="9" type="ORF">UFOPK3610_01326</name>
</gene>
<feature type="transmembrane region" description="Helical" evidence="7">
    <location>
        <begin position="105"/>
        <end position="130"/>
    </location>
</feature>
<keyword evidence="5 7" id="KW-1133">Transmembrane helix</keyword>
<evidence type="ECO:0000256" key="7">
    <source>
        <dbReference type="SAM" id="Phobius"/>
    </source>
</evidence>
<dbReference type="InterPro" id="IPR036259">
    <property type="entry name" value="MFS_trans_sf"/>
</dbReference>
<dbReference type="InterPro" id="IPR050171">
    <property type="entry name" value="MFS_Transporters"/>
</dbReference>
<evidence type="ECO:0000313" key="9">
    <source>
        <dbReference type="EMBL" id="CAB4919552.1"/>
    </source>
</evidence>
<evidence type="ECO:0000256" key="4">
    <source>
        <dbReference type="ARBA" id="ARBA00022692"/>
    </source>
</evidence>
<proteinExistence type="predicted"/>
<dbReference type="Gene3D" id="1.20.1720.10">
    <property type="entry name" value="Multidrug resistance protein D"/>
    <property type="match status" value="1"/>
</dbReference>
<dbReference type="InterPro" id="IPR020846">
    <property type="entry name" value="MFS_dom"/>
</dbReference>
<feature type="domain" description="Major facilitator superfamily (MFS) profile" evidence="8">
    <location>
        <begin position="14"/>
        <end position="413"/>
    </location>
</feature>
<dbReference type="PROSITE" id="PS50850">
    <property type="entry name" value="MFS"/>
    <property type="match status" value="1"/>
</dbReference>
<dbReference type="Gene3D" id="1.20.1250.20">
    <property type="entry name" value="MFS general substrate transporter like domains"/>
    <property type="match status" value="1"/>
</dbReference>
<feature type="transmembrane region" description="Helical" evidence="7">
    <location>
        <begin position="288"/>
        <end position="307"/>
    </location>
</feature>
<evidence type="ECO:0000256" key="5">
    <source>
        <dbReference type="ARBA" id="ARBA00022989"/>
    </source>
</evidence>
<keyword evidence="3" id="KW-1003">Cell membrane</keyword>
<reference evidence="9" key="1">
    <citation type="submission" date="2020-05" db="EMBL/GenBank/DDBJ databases">
        <authorList>
            <person name="Chiriac C."/>
            <person name="Salcher M."/>
            <person name="Ghai R."/>
            <person name="Kavagutti S V."/>
        </authorList>
    </citation>
    <scope>NUCLEOTIDE SEQUENCE</scope>
</reference>
<dbReference type="GO" id="GO:0005886">
    <property type="term" value="C:plasma membrane"/>
    <property type="evidence" value="ECO:0007669"/>
    <property type="project" value="UniProtKB-SubCell"/>
</dbReference>
<feature type="transmembrane region" description="Helical" evidence="7">
    <location>
        <begin position="358"/>
        <end position="377"/>
    </location>
</feature>
<feature type="transmembrane region" description="Helical" evidence="7">
    <location>
        <begin position="221"/>
        <end position="249"/>
    </location>
</feature>
<sequence length="420" mass="43245">MRHRIPLLRELPPEVAVLTAVAFCVALGFGILAPAIPIFARSFGVSAFAATAVISAFALMRFISAPFAGWLTSRIGERTTIASGLIIVAVSSTLAGFASDYSHLIVMRAVGGVGSSMFTVAAQALILRVVDAPSRGRASAAYQGGFLIGGVAGPAVGGLVLAISLRAPFFVYAASLGLGAIVCIVFLHPRRMARLNTSTEPEMAVTKSGLPELKIALRNRAYIAALAANLAGGLVSFGLRAALVPLFIIEGLNQSAGLSGAAFLVAAGAQAVLLLPAGRWTDTHGRRIIMIAGTSITAVAMLALTLSDLLSNDPSHNSVFGVVMLFVAMAISGLGSAFLGPAPSAVVGDVIGNSRGGLVVSVFQMMSDLGIVIGPLLGGLLVDAFDFEWAFAMGLVIMVIALILALLMPETLRRRPPVAE</sequence>
<feature type="transmembrane region" description="Helical" evidence="7">
    <location>
        <begin position="142"/>
        <end position="163"/>
    </location>
</feature>
<evidence type="ECO:0000259" key="8">
    <source>
        <dbReference type="PROSITE" id="PS50850"/>
    </source>
</evidence>
<feature type="transmembrane region" description="Helical" evidence="7">
    <location>
        <begin position="319"/>
        <end position="346"/>
    </location>
</feature>
<dbReference type="PANTHER" id="PTHR23517:SF3">
    <property type="entry name" value="INTEGRAL MEMBRANE TRANSPORT PROTEIN"/>
    <property type="match status" value="1"/>
</dbReference>
<dbReference type="EMBL" id="CAFBMR010000057">
    <property type="protein sequence ID" value="CAB4919552.1"/>
    <property type="molecule type" value="Genomic_DNA"/>
</dbReference>
<evidence type="ECO:0000256" key="6">
    <source>
        <dbReference type="ARBA" id="ARBA00023136"/>
    </source>
</evidence>
<feature type="transmembrane region" description="Helical" evidence="7">
    <location>
        <begin position="38"/>
        <end position="60"/>
    </location>
</feature>
<dbReference type="PRINTS" id="PR01035">
    <property type="entry name" value="TCRTETA"/>
</dbReference>
<evidence type="ECO:0000256" key="1">
    <source>
        <dbReference type="ARBA" id="ARBA00004651"/>
    </source>
</evidence>
<dbReference type="Pfam" id="PF07690">
    <property type="entry name" value="MFS_1"/>
    <property type="match status" value="2"/>
</dbReference>
<feature type="transmembrane region" description="Helical" evidence="7">
    <location>
        <begin position="389"/>
        <end position="407"/>
    </location>
</feature>
<organism evidence="9">
    <name type="scientific">freshwater metagenome</name>
    <dbReference type="NCBI Taxonomy" id="449393"/>
    <lineage>
        <taxon>unclassified sequences</taxon>
        <taxon>metagenomes</taxon>
        <taxon>ecological metagenomes</taxon>
    </lineage>
</organism>
<feature type="transmembrane region" description="Helical" evidence="7">
    <location>
        <begin position="12"/>
        <end position="32"/>
    </location>
</feature>
<evidence type="ECO:0000256" key="2">
    <source>
        <dbReference type="ARBA" id="ARBA00022448"/>
    </source>
</evidence>
<name>A0A6J7HJ34_9ZZZZ</name>
<keyword evidence="2" id="KW-0813">Transport</keyword>
<comment type="subcellular location">
    <subcellularLocation>
        <location evidence="1">Cell membrane</location>
        <topology evidence="1">Multi-pass membrane protein</topology>
    </subcellularLocation>
</comment>
<keyword evidence="4 7" id="KW-0812">Transmembrane</keyword>
<feature type="transmembrane region" description="Helical" evidence="7">
    <location>
        <begin position="81"/>
        <end position="99"/>
    </location>
</feature>
<dbReference type="CDD" id="cd17325">
    <property type="entry name" value="MFS_MdtG_SLC18_like"/>
    <property type="match status" value="1"/>
</dbReference>
<dbReference type="SUPFAM" id="SSF103473">
    <property type="entry name" value="MFS general substrate transporter"/>
    <property type="match status" value="1"/>
</dbReference>
<evidence type="ECO:0000256" key="3">
    <source>
        <dbReference type="ARBA" id="ARBA00022475"/>
    </source>
</evidence>
<protein>
    <submittedName>
        <fullName evidence="9">Unannotated protein</fullName>
    </submittedName>
</protein>
<dbReference type="InterPro" id="IPR011701">
    <property type="entry name" value="MFS"/>
</dbReference>
<feature type="transmembrane region" description="Helical" evidence="7">
    <location>
        <begin position="255"/>
        <end position="276"/>
    </location>
</feature>
<dbReference type="AlphaFoldDB" id="A0A6J7HJ34"/>
<accession>A0A6J7HJ34</accession>
<dbReference type="PANTHER" id="PTHR23517">
    <property type="entry name" value="RESISTANCE PROTEIN MDTM, PUTATIVE-RELATED-RELATED"/>
    <property type="match status" value="1"/>
</dbReference>